<proteinExistence type="predicted"/>
<gene>
    <name evidence="1" type="ORF">HPB49_019663</name>
</gene>
<dbReference type="EMBL" id="CM023471">
    <property type="protein sequence ID" value="KAH7966812.1"/>
    <property type="molecule type" value="Genomic_DNA"/>
</dbReference>
<evidence type="ECO:0000313" key="2">
    <source>
        <dbReference type="Proteomes" id="UP000821865"/>
    </source>
</evidence>
<organism evidence="1 2">
    <name type="scientific">Dermacentor silvarum</name>
    <name type="common">Tick</name>
    <dbReference type="NCBI Taxonomy" id="543639"/>
    <lineage>
        <taxon>Eukaryota</taxon>
        <taxon>Metazoa</taxon>
        <taxon>Ecdysozoa</taxon>
        <taxon>Arthropoda</taxon>
        <taxon>Chelicerata</taxon>
        <taxon>Arachnida</taxon>
        <taxon>Acari</taxon>
        <taxon>Parasitiformes</taxon>
        <taxon>Ixodida</taxon>
        <taxon>Ixodoidea</taxon>
        <taxon>Ixodidae</taxon>
        <taxon>Rhipicephalinae</taxon>
        <taxon>Dermacentor</taxon>
    </lineage>
</organism>
<accession>A0ACB8DF72</accession>
<name>A0ACB8DF72_DERSI</name>
<comment type="caution">
    <text evidence="1">The sequence shown here is derived from an EMBL/GenBank/DDBJ whole genome shotgun (WGS) entry which is preliminary data.</text>
</comment>
<reference evidence="1" key="1">
    <citation type="submission" date="2020-05" db="EMBL/GenBank/DDBJ databases">
        <title>Large-scale comparative analyses of tick genomes elucidate their genetic diversity and vector capacities.</title>
        <authorList>
            <person name="Jia N."/>
            <person name="Wang J."/>
            <person name="Shi W."/>
            <person name="Du L."/>
            <person name="Sun Y."/>
            <person name="Zhan W."/>
            <person name="Jiang J."/>
            <person name="Wang Q."/>
            <person name="Zhang B."/>
            <person name="Ji P."/>
            <person name="Sakyi L.B."/>
            <person name="Cui X."/>
            <person name="Yuan T."/>
            <person name="Jiang B."/>
            <person name="Yang W."/>
            <person name="Lam T.T.-Y."/>
            <person name="Chang Q."/>
            <person name="Ding S."/>
            <person name="Wang X."/>
            <person name="Zhu J."/>
            <person name="Ruan X."/>
            <person name="Zhao L."/>
            <person name="Wei J."/>
            <person name="Que T."/>
            <person name="Du C."/>
            <person name="Cheng J."/>
            <person name="Dai P."/>
            <person name="Han X."/>
            <person name="Huang E."/>
            <person name="Gao Y."/>
            <person name="Liu J."/>
            <person name="Shao H."/>
            <person name="Ye R."/>
            <person name="Li L."/>
            <person name="Wei W."/>
            <person name="Wang X."/>
            <person name="Wang C."/>
            <person name="Yang T."/>
            <person name="Huo Q."/>
            <person name="Li W."/>
            <person name="Guo W."/>
            <person name="Chen H."/>
            <person name="Zhou L."/>
            <person name="Ni X."/>
            <person name="Tian J."/>
            <person name="Zhou Y."/>
            <person name="Sheng Y."/>
            <person name="Liu T."/>
            <person name="Pan Y."/>
            <person name="Xia L."/>
            <person name="Li J."/>
            <person name="Zhao F."/>
            <person name="Cao W."/>
        </authorList>
    </citation>
    <scope>NUCLEOTIDE SEQUENCE</scope>
    <source>
        <strain evidence="1">Dsil-2018</strain>
    </source>
</reference>
<dbReference type="Proteomes" id="UP000821865">
    <property type="component" value="Chromosome 2"/>
</dbReference>
<evidence type="ECO:0000313" key="1">
    <source>
        <dbReference type="EMBL" id="KAH7966812.1"/>
    </source>
</evidence>
<protein>
    <submittedName>
        <fullName evidence="1">Uncharacterized protein</fullName>
    </submittedName>
</protein>
<sequence>MEKIVTTRFSHHLEDCGYFHPFQTGFRPQLGPQGSVYLLHTTIDRERKFCRGRLDALVAVDLKKVFDTIGHPAIIIVVESTQAGTRMVSLVKGSLEDRTYEFQLSPGHLARQFTNTLFNVVMATIA</sequence>
<keyword evidence="2" id="KW-1185">Reference proteome</keyword>